<evidence type="ECO:0000313" key="2">
    <source>
        <dbReference type="EMBL" id="QDV54703.1"/>
    </source>
</evidence>
<evidence type="ECO:0000256" key="1">
    <source>
        <dbReference type="ARBA" id="ARBA00022679"/>
    </source>
</evidence>
<keyword evidence="3" id="KW-1185">Reference proteome</keyword>
<sequence length="343" mass="38341">MNHESLSIIHTIEVPCPLCGADESRPLHEVEDFTYGIPGRYTVVRCCGCRHLFLNPRPTDASLLDCYPQHYAPYHGGDDAAPEPSDCESSAADEPKSLLRRAIGSIPGLKRFLFWLGQENATFLPPSPVPGRSRLLEIGSADGKFLLAAQQAGWVVDGVEPSREAAQRSIDQGLDVQCGMFSEMEVADASRDAVVYWMVLEHVTDPAALLKESLRVLTPGGLLALSVPNAGAIERHVFGRYWLGYDAPRHLQNFTASQLKRLLREFGFEDPKIIHQPNTRYWYGSVAAWGGKYFPSHRWPQRWMDYFTTEPPAWMRWPLLLPGKLIAMLGCSGRITVVARKPK</sequence>
<evidence type="ECO:0000313" key="3">
    <source>
        <dbReference type="Proteomes" id="UP000316770"/>
    </source>
</evidence>
<dbReference type="AlphaFoldDB" id="A0A518INM9"/>
<accession>A0A518INM9</accession>
<name>A0A518INM9_9BACT</name>
<keyword evidence="1 2" id="KW-0808">Transferase</keyword>
<dbReference type="PANTHER" id="PTHR43861">
    <property type="entry name" value="TRANS-ACONITATE 2-METHYLTRANSFERASE-RELATED"/>
    <property type="match status" value="1"/>
</dbReference>
<dbReference type="RefSeq" id="WP_197452992.1">
    <property type="nucleotide sequence ID" value="NZ_CP036318.1"/>
</dbReference>
<dbReference type="Gene3D" id="3.40.50.150">
    <property type="entry name" value="Vaccinia Virus protein VP39"/>
    <property type="match status" value="1"/>
</dbReference>
<dbReference type="EC" id="2.1.1.-" evidence="2"/>
<dbReference type="Proteomes" id="UP000316770">
    <property type="component" value="Chromosome"/>
</dbReference>
<gene>
    <name evidence="2" type="ORF">Mal33_06600</name>
</gene>
<protein>
    <submittedName>
        <fullName evidence="2">Putative S-adenosylmethionine-dependent methyltransferase/MSMEI_2290</fullName>
        <ecNumber evidence="2">2.1.1.-</ecNumber>
    </submittedName>
</protein>
<dbReference type="PANTHER" id="PTHR43861:SF3">
    <property type="entry name" value="PUTATIVE (AFU_ORTHOLOGUE AFUA_2G14390)-RELATED"/>
    <property type="match status" value="1"/>
</dbReference>
<dbReference type="CDD" id="cd02440">
    <property type="entry name" value="AdoMet_MTases"/>
    <property type="match status" value="1"/>
</dbReference>
<organism evidence="2 3">
    <name type="scientific">Rosistilla oblonga</name>
    <dbReference type="NCBI Taxonomy" id="2527990"/>
    <lineage>
        <taxon>Bacteria</taxon>
        <taxon>Pseudomonadati</taxon>
        <taxon>Planctomycetota</taxon>
        <taxon>Planctomycetia</taxon>
        <taxon>Pirellulales</taxon>
        <taxon>Pirellulaceae</taxon>
        <taxon>Rosistilla</taxon>
    </lineage>
</organism>
<dbReference type="GO" id="GO:0032259">
    <property type="term" value="P:methylation"/>
    <property type="evidence" value="ECO:0007669"/>
    <property type="project" value="UniProtKB-KW"/>
</dbReference>
<dbReference type="SUPFAM" id="SSF53335">
    <property type="entry name" value="S-adenosyl-L-methionine-dependent methyltransferases"/>
    <property type="match status" value="1"/>
</dbReference>
<dbReference type="GO" id="GO:0008168">
    <property type="term" value="F:methyltransferase activity"/>
    <property type="evidence" value="ECO:0007669"/>
    <property type="project" value="UniProtKB-KW"/>
</dbReference>
<reference evidence="2 3" key="1">
    <citation type="submission" date="2019-02" db="EMBL/GenBank/DDBJ databases">
        <title>Deep-cultivation of Planctomycetes and their phenomic and genomic characterization uncovers novel biology.</title>
        <authorList>
            <person name="Wiegand S."/>
            <person name="Jogler M."/>
            <person name="Boedeker C."/>
            <person name="Pinto D."/>
            <person name="Vollmers J."/>
            <person name="Rivas-Marin E."/>
            <person name="Kohn T."/>
            <person name="Peeters S.H."/>
            <person name="Heuer A."/>
            <person name="Rast P."/>
            <person name="Oberbeckmann S."/>
            <person name="Bunk B."/>
            <person name="Jeske O."/>
            <person name="Meyerdierks A."/>
            <person name="Storesund J.E."/>
            <person name="Kallscheuer N."/>
            <person name="Luecker S."/>
            <person name="Lage O.M."/>
            <person name="Pohl T."/>
            <person name="Merkel B.J."/>
            <person name="Hornburger P."/>
            <person name="Mueller R.-W."/>
            <person name="Bruemmer F."/>
            <person name="Labrenz M."/>
            <person name="Spormann A.M."/>
            <person name="Op den Camp H."/>
            <person name="Overmann J."/>
            <person name="Amann R."/>
            <person name="Jetten M.S.M."/>
            <person name="Mascher T."/>
            <person name="Medema M.H."/>
            <person name="Devos D.P."/>
            <person name="Kaster A.-K."/>
            <person name="Ovreas L."/>
            <person name="Rohde M."/>
            <person name="Galperin M.Y."/>
            <person name="Jogler C."/>
        </authorList>
    </citation>
    <scope>NUCLEOTIDE SEQUENCE [LARGE SCALE GENOMIC DNA]</scope>
    <source>
        <strain evidence="2 3">Mal33</strain>
    </source>
</reference>
<proteinExistence type="predicted"/>
<dbReference type="EMBL" id="CP036318">
    <property type="protein sequence ID" value="QDV54703.1"/>
    <property type="molecule type" value="Genomic_DNA"/>
</dbReference>
<keyword evidence="2" id="KW-0489">Methyltransferase</keyword>
<dbReference type="InterPro" id="IPR029063">
    <property type="entry name" value="SAM-dependent_MTases_sf"/>
</dbReference>
<dbReference type="Pfam" id="PF13489">
    <property type="entry name" value="Methyltransf_23"/>
    <property type="match status" value="1"/>
</dbReference>